<comment type="similarity">
    <text evidence="1 4">Belongs to the D-isomer specific 2-hydroxyacid dehydrogenase family.</text>
</comment>
<dbReference type="PANTHER" id="PTHR42789">
    <property type="entry name" value="D-ISOMER SPECIFIC 2-HYDROXYACID DEHYDROGENASE FAMILY PROTEIN (AFU_ORTHOLOGUE AFUA_6G10090)"/>
    <property type="match status" value="1"/>
</dbReference>
<dbReference type="PANTHER" id="PTHR42789:SF1">
    <property type="entry name" value="D-ISOMER SPECIFIC 2-HYDROXYACID DEHYDROGENASE FAMILY PROTEIN (AFU_ORTHOLOGUE AFUA_6G10090)"/>
    <property type="match status" value="1"/>
</dbReference>
<evidence type="ECO:0000256" key="3">
    <source>
        <dbReference type="ARBA" id="ARBA00023027"/>
    </source>
</evidence>
<comment type="caution">
    <text evidence="7">The sequence shown here is derived from an EMBL/GenBank/DDBJ whole genome shotgun (WGS) entry which is preliminary data.</text>
</comment>
<dbReference type="RefSeq" id="WP_192755430.1">
    <property type="nucleotide sequence ID" value="NZ_BAABJL010000194.1"/>
</dbReference>
<proteinExistence type="inferred from homology"/>
<accession>A0A927N642</accession>
<name>A0A927N642_9ACTN</name>
<evidence type="ECO:0000313" key="8">
    <source>
        <dbReference type="Proteomes" id="UP000638648"/>
    </source>
</evidence>
<dbReference type="AlphaFoldDB" id="A0A927N642"/>
<dbReference type="CDD" id="cd12167">
    <property type="entry name" value="2-Hacid_dh_8"/>
    <property type="match status" value="1"/>
</dbReference>
<keyword evidence="2 4" id="KW-0560">Oxidoreductase</keyword>
<organism evidence="7 8">
    <name type="scientific">Actinopolymorpha pittospori</name>
    <dbReference type="NCBI Taxonomy" id="648752"/>
    <lineage>
        <taxon>Bacteria</taxon>
        <taxon>Bacillati</taxon>
        <taxon>Actinomycetota</taxon>
        <taxon>Actinomycetes</taxon>
        <taxon>Propionibacteriales</taxon>
        <taxon>Actinopolymorphaceae</taxon>
        <taxon>Actinopolymorpha</taxon>
    </lineage>
</organism>
<dbReference type="GO" id="GO:0051287">
    <property type="term" value="F:NAD binding"/>
    <property type="evidence" value="ECO:0007669"/>
    <property type="project" value="InterPro"/>
</dbReference>
<evidence type="ECO:0000259" key="5">
    <source>
        <dbReference type="Pfam" id="PF00389"/>
    </source>
</evidence>
<keyword evidence="3" id="KW-0520">NAD</keyword>
<dbReference type="PROSITE" id="PS00670">
    <property type="entry name" value="D_2_HYDROXYACID_DH_2"/>
    <property type="match status" value="1"/>
</dbReference>
<evidence type="ECO:0000256" key="1">
    <source>
        <dbReference type="ARBA" id="ARBA00005854"/>
    </source>
</evidence>
<reference evidence="7" key="1">
    <citation type="submission" date="2020-10" db="EMBL/GenBank/DDBJ databases">
        <title>Sequencing the genomes of 1000 actinobacteria strains.</title>
        <authorList>
            <person name="Klenk H.-P."/>
        </authorList>
    </citation>
    <scope>NUCLEOTIDE SEQUENCE</scope>
    <source>
        <strain evidence="7">DSM 45354</strain>
    </source>
</reference>
<dbReference type="Pfam" id="PF02826">
    <property type="entry name" value="2-Hacid_dh_C"/>
    <property type="match status" value="1"/>
</dbReference>
<protein>
    <submittedName>
        <fullName evidence="7">Phosphoglycerate dehydrogenase-like enzyme</fullName>
    </submittedName>
</protein>
<dbReference type="InterPro" id="IPR006139">
    <property type="entry name" value="D-isomer_2_OHA_DH_cat_dom"/>
</dbReference>
<feature type="domain" description="D-isomer specific 2-hydroxyacid dehydrogenase catalytic" evidence="5">
    <location>
        <begin position="31"/>
        <end position="328"/>
    </location>
</feature>
<evidence type="ECO:0000259" key="6">
    <source>
        <dbReference type="Pfam" id="PF02826"/>
    </source>
</evidence>
<feature type="domain" description="D-isomer specific 2-hydroxyacid dehydrogenase NAD-binding" evidence="6">
    <location>
        <begin position="138"/>
        <end position="298"/>
    </location>
</feature>
<evidence type="ECO:0000313" key="7">
    <source>
        <dbReference type="EMBL" id="MBE1612367.1"/>
    </source>
</evidence>
<dbReference type="Proteomes" id="UP000638648">
    <property type="component" value="Unassembled WGS sequence"/>
</dbReference>
<evidence type="ECO:0000256" key="2">
    <source>
        <dbReference type="ARBA" id="ARBA00023002"/>
    </source>
</evidence>
<dbReference type="InterPro" id="IPR006140">
    <property type="entry name" value="D-isomer_DH_NAD-bd"/>
</dbReference>
<dbReference type="Pfam" id="PF00389">
    <property type="entry name" value="2-Hacid_dh"/>
    <property type="match status" value="1"/>
</dbReference>
<dbReference type="InterPro" id="IPR029753">
    <property type="entry name" value="D-isomer_DH_CS"/>
</dbReference>
<keyword evidence="8" id="KW-1185">Reference proteome</keyword>
<dbReference type="SUPFAM" id="SSF52283">
    <property type="entry name" value="Formate/glycerate dehydrogenase catalytic domain-like"/>
    <property type="match status" value="1"/>
</dbReference>
<dbReference type="InterPro" id="IPR036291">
    <property type="entry name" value="NAD(P)-bd_dom_sf"/>
</dbReference>
<dbReference type="EMBL" id="JADBEM010000001">
    <property type="protein sequence ID" value="MBE1612367.1"/>
    <property type="molecule type" value="Genomic_DNA"/>
</dbReference>
<dbReference type="Gene3D" id="3.40.50.720">
    <property type="entry name" value="NAD(P)-binding Rossmann-like Domain"/>
    <property type="match status" value="2"/>
</dbReference>
<sequence length="338" mass="36522">MVQARRPVVVLAMSPQNLPRLLDEPMRQRLARLADVDLDVVLDDFRTERAQEALARAEVLLTCWGSPPVDAEAVAAAPRLEAVIHGAGTVKSLVSEAAWRQGVRVSSAVAANAVPVAEFTVSMIVLAGKRVFPIQAAFREQAARQNWEARYPGYGNYRTTVGIIGASHVGRRVLGLLASYDMDVLLADPTLTAEQAEALGVRLVELDELVSSSDVVSIHAPDIPQTHHMFDARRLALLRDGATLINTARGRLVDTEALTAEAASGRINAVLDVTHPEPLPGDSPLFTMPNVVLTPHIAGSLGNEVLRMGALALDELERFSRGEEFAYPVLEDRLSQLA</sequence>
<dbReference type="GO" id="GO:0016616">
    <property type="term" value="F:oxidoreductase activity, acting on the CH-OH group of donors, NAD or NADP as acceptor"/>
    <property type="evidence" value="ECO:0007669"/>
    <property type="project" value="InterPro"/>
</dbReference>
<gene>
    <name evidence="7" type="ORF">HEB94_009215</name>
</gene>
<dbReference type="SUPFAM" id="SSF51735">
    <property type="entry name" value="NAD(P)-binding Rossmann-fold domains"/>
    <property type="match status" value="1"/>
</dbReference>
<evidence type="ECO:0000256" key="4">
    <source>
        <dbReference type="RuleBase" id="RU003719"/>
    </source>
</evidence>
<dbReference type="InterPro" id="IPR050857">
    <property type="entry name" value="D-2-hydroxyacid_DH"/>
</dbReference>